<comment type="caution">
    <text evidence="2">The sequence shown here is derived from an EMBL/GenBank/DDBJ whole genome shotgun (WGS) entry which is preliminary data.</text>
</comment>
<dbReference type="RefSeq" id="WP_263528962.1">
    <property type="nucleotide sequence ID" value="NZ_JAOVZB010000001.1"/>
</dbReference>
<dbReference type="Proteomes" id="UP001209713">
    <property type="component" value="Unassembled WGS sequence"/>
</dbReference>
<accession>A0ABT2YNW6</accession>
<name>A0ABT2YNW6_9GAMM</name>
<organism evidence="2 3">
    <name type="scientific">Marinomonas sargassi</name>
    <dbReference type="NCBI Taxonomy" id="2984494"/>
    <lineage>
        <taxon>Bacteria</taxon>
        <taxon>Pseudomonadati</taxon>
        <taxon>Pseudomonadota</taxon>
        <taxon>Gammaproteobacteria</taxon>
        <taxon>Oceanospirillales</taxon>
        <taxon>Oceanospirillaceae</taxon>
        <taxon>Marinomonas</taxon>
    </lineage>
</organism>
<sequence>MSNTSSRLGTALLVVAIIAVLAIGTMMFGAHLDLWQPVVGFRLTRNYMNPIAYAVISLAVVGLIYQLIVKNPCGAIKAGVAGLIGLGLLSPTIYSQLQPQVRLPPIHDISTDTNNPPVFLVLDETREGARNTLEYGGPEVAKQQKKAYPDIVPIQSSKSPSEAFSEALRVADVMGWEIIAQDSNVLRFEATARTPVYQFADDIVVVVTPEGAASRVDIRSVSRIGRGDRGVNAARIREFVAAFQN</sequence>
<dbReference type="Pfam" id="PF07386">
    <property type="entry name" value="DUF1499"/>
    <property type="match status" value="1"/>
</dbReference>
<protein>
    <submittedName>
        <fullName evidence="2">DUF1499 domain-containing protein</fullName>
    </submittedName>
</protein>
<dbReference type="InterPro" id="IPR010865">
    <property type="entry name" value="DUF1499"/>
</dbReference>
<feature type="transmembrane region" description="Helical" evidence="1">
    <location>
        <begin position="12"/>
        <end position="31"/>
    </location>
</feature>
<reference evidence="2 3" key="1">
    <citation type="submission" date="2022-10" db="EMBL/GenBank/DDBJ databases">
        <title>Marinomonas transparenta sp. nov. and Marinomonas sargassi sp. nov., isolated from marine alga (Sargassum natans (L.) Gaillon).</title>
        <authorList>
            <person name="Wang Y."/>
        </authorList>
    </citation>
    <scope>NUCLEOTIDE SEQUENCE [LARGE SCALE GENOMIC DNA]</scope>
    <source>
        <strain evidence="2 3">C2222</strain>
    </source>
</reference>
<feature type="transmembrane region" description="Helical" evidence="1">
    <location>
        <begin position="51"/>
        <end position="68"/>
    </location>
</feature>
<proteinExistence type="predicted"/>
<keyword evidence="1" id="KW-0812">Transmembrane</keyword>
<keyword evidence="1" id="KW-0472">Membrane</keyword>
<keyword evidence="1" id="KW-1133">Transmembrane helix</keyword>
<evidence type="ECO:0000256" key="1">
    <source>
        <dbReference type="SAM" id="Phobius"/>
    </source>
</evidence>
<evidence type="ECO:0000313" key="3">
    <source>
        <dbReference type="Proteomes" id="UP001209713"/>
    </source>
</evidence>
<feature type="transmembrane region" description="Helical" evidence="1">
    <location>
        <begin position="75"/>
        <end position="94"/>
    </location>
</feature>
<keyword evidence="3" id="KW-1185">Reference proteome</keyword>
<evidence type="ECO:0000313" key="2">
    <source>
        <dbReference type="EMBL" id="MCV2401588.1"/>
    </source>
</evidence>
<gene>
    <name evidence="2" type="ORF">OFY17_01710</name>
</gene>
<dbReference type="EMBL" id="JAOVZB010000001">
    <property type="protein sequence ID" value="MCV2401588.1"/>
    <property type="molecule type" value="Genomic_DNA"/>
</dbReference>